<gene>
    <name evidence="5" type="ordered locus">Cyan10605_1674</name>
</gene>
<dbReference type="eggNOG" id="COG1316">
    <property type="taxonomic scope" value="Bacteria"/>
</dbReference>
<dbReference type="PROSITE" id="PS51257">
    <property type="entry name" value="PROKAR_LIPOPROTEIN"/>
    <property type="match status" value="1"/>
</dbReference>
<dbReference type="PATRIC" id="fig|755178.3.peg.1777"/>
<feature type="domain" description="LytR/CpsA/Psr regulator C-terminal" evidence="4">
    <location>
        <begin position="332"/>
        <end position="418"/>
    </location>
</feature>
<protein>
    <submittedName>
        <fullName evidence="5">Cell envelope-related transcriptional attenuator</fullName>
    </submittedName>
</protein>
<evidence type="ECO:0000256" key="1">
    <source>
        <dbReference type="ARBA" id="ARBA00006068"/>
    </source>
</evidence>
<evidence type="ECO:0000259" key="4">
    <source>
        <dbReference type="Pfam" id="PF13399"/>
    </source>
</evidence>
<dbReference type="EMBL" id="CP003947">
    <property type="protein sequence ID" value="AFZ53779.1"/>
    <property type="molecule type" value="Genomic_DNA"/>
</dbReference>
<dbReference type="Pfam" id="PF03816">
    <property type="entry name" value="LytR_cpsA_psr"/>
    <property type="match status" value="1"/>
</dbReference>
<dbReference type="Pfam" id="PF13399">
    <property type="entry name" value="LytR_C"/>
    <property type="match status" value="1"/>
</dbReference>
<dbReference type="InterPro" id="IPR004474">
    <property type="entry name" value="LytR_CpsA_psr"/>
</dbReference>
<comment type="similarity">
    <text evidence="1">Belongs to the LytR/CpsA/Psr (LCP) family.</text>
</comment>
<dbReference type="Proteomes" id="UP000010480">
    <property type="component" value="Chromosome"/>
</dbReference>
<proteinExistence type="inferred from homology"/>
<keyword evidence="2" id="KW-0472">Membrane</keyword>
<dbReference type="KEGG" id="can:Cyan10605_1674"/>
<dbReference type="Gene3D" id="3.40.630.190">
    <property type="entry name" value="LCP protein"/>
    <property type="match status" value="1"/>
</dbReference>
<dbReference type="RefSeq" id="WP_015219506.1">
    <property type="nucleotide sequence ID" value="NC_019776.1"/>
</dbReference>
<dbReference type="InterPro" id="IPR027381">
    <property type="entry name" value="LytR/CpsA/Psr_C"/>
</dbReference>
<dbReference type="NCBIfam" id="TIGR00350">
    <property type="entry name" value="lytR_cpsA_psr"/>
    <property type="match status" value="1"/>
</dbReference>
<dbReference type="InterPro" id="IPR050922">
    <property type="entry name" value="LytR/CpsA/Psr_CW_biosynth"/>
</dbReference>
<reference evidence="6" key="1">
    <citation type="journal article" date="2013" name="Proc. Natl. Acad. Sci. U.S.A.">
        <title>Improving the coverage of the cyanobacterial phylum using diversity-driven genome sequencing.</title>
        <authorList>
            <person name="Shih P.M."/>
            <person name="Wu D."/>
            <person name="Latifi A."/>
            <person name="Axen S.D."/>
            <person name="Fewer D.P."/>
            <person name="Talla E."/>
            <person name="Calteau A."/>
            <person name="Cai F."/>
            <person name="Tandeau de Marsac N."/>
            <person name="Rippka R."/>
            <person name="Herdman M."/>
            <person name="Sivonen K."/>
            <person name="Coursin T."/>
            <person name="Laurent T."/>
            <person name="Goodwin L."/>
            <person name="Nolan M."/>
            <person name="Davenport K.W."/>
            <person name="Han C.S."/>
            <person name="Rubin E.M."/>
            <person name="Eisen J.A."/>
            <person name="Woyke T."/>
            <person name="Gugger M."/>
            <person name="Kerfeld C.A."/>
        </authorList>
    </citation>
    <scope>NUCLEOTIDE SEQUENCE [LARGE SCALE GENOMIC DNA]</scope>
    <source>
        <strain evidence="6">PCC 10605</strain>
    </source>
</reference>
<keyword evidence="2" id="KW-0812">Transmembrane</keyword>
<name>K9Z3S0_CYAAP</name>
<organism evidence="5 6">
    <name type="scientific">Cyanobacterium aponinum (strain PCC 10605)</name>
    <dbReference type="NCBI Taxonomy" id="755178"/>
    <lineage>
        <taxon>Bacteria</taxon>
        <taxon>Bacillati</taxon>
        <taxon>Cyanobacteriota</taxon>
        <taxon>Cyanophyceae</taxon>
        <taxon>Oscillatoriophycideae</taxon>
        <taxon>Chroococcales</taxon>
        <taxon>Geminocystaceae</taxon>
        <taxon>Cyanobacterium</taxon>
    </lineage>
</organism>
<dbReference type="HOGENOM" id="CLU_016455_5_1_3"/>
<feature type="domain" description="Cell envelope-related transcriptional attenuator" evidence="3">
    <location>
        <begin position="91"/>
        <end position="239"/>
    </location>
</feature>
<dbReference type="AlphaFoldDB" id="K9Z3S0"/>
<accession>K9Z3S0</accession>
<dbReference type="STRING" id="755178.Cyan10605_1674"/>
<dbReference type="PANTHER" id="PTHR33392:SF6">
    <property type="entry name" value="POLYISOPRENYL-TEICHOIC ACID--PEPTIDOGLYCAN TEICHOIC ACID TRANSFERASE TAGU"/>
    <property type="match status" value="1"/>
</dbReference>
<feature type="transmembrane region" description="Helical" evidence="2">
    <location>
        <begin position="12"/>
        <end position="34"/>
    </location>
</feature>
<evidence type="ECO:0000259" key="3">
    <source>
        <dbReference type="Pfam" id="PF03816"/>
    </source>
</evidence>
<dbReference type="PANTHER" id="PTHR33392">
    <property type="entry name" value="POLYISOPRENYL-TEICHOIC ACID--PEPTIDOGLYCAN TEICHOIC ACID TRANSFERASE TAGU"/>
    <property type="match status" value="1"/>
</dbReference>
<evidence type="ECO:0000313" key="6">
    <source>
        <dbReference type="Proteomes" id="UP000010480"/>
    </source>
</evidence>
<evidence type="ECO:0000256" key="2">
    <source>
        <dbReference type="SAM" id="Phobius"/>
    </source>
</evidence>
<keyword evidence="2" id="KW-1133">Transmembrane helix</keyword>
<sequence length="430" mass="48133" precursor="true">MKKSVSPLLQGFIWGGCFTLTAAVSGFVGMTVALKSPLPVNIEPFTEKLQALKRFGLSALFTSPLEQSTNILVMGIDRVPNAEGIDKFTGRSDTMLLVRLEPETHTLKMLSIPRDSRVRLPNGAYTKINGANARGGVPLVKEVIQDNLNGVTVDHYIRVTTDAFKKLVDLVGGVEVYVPVDMQYIDRTQGLYIDLKQGKQVLNGEEAEQFARFRQDNLGDIGRVQRQQILLKALGDKMRSPQMIFKTPQIIDLLQEEIDTDLTSSQIMTLAGFALGLDKKDIRMLMLPGRPSYPREYQLSYWLISEENKQSVIEEYLQIENATPYNRLSPSRIRIAIKNATPNRQLDDKLAELLGENGYRNVYISQKSTIPTTTTQIIVQKGDNESAQQIQRVLNFGELEYSSTGDIDSDITIILGTDAEKLLEENSFIN</sequence>
<keyword evidence="6" id="KW-1185">Reference proteome</keyword>
<evidence type="ECO:0000313" key="5">
    <source>
        <dbReference type="EMBL" id="AFZ53779.1"/>
    </source>
</evidence>